<proteinExistence type="inferred from homology"/>
<evidence type="ECO:0000256" key="1">
    <source>
        <dbReference type="ARBA" id="ARBA00010652"/>
    </source>
</evidence>
<comment type="similarity">
    <text evidence="1">Belongs to the mycobacterial PPE family.</text>
</comment>
<reference evidence="3 4" key="1">
    <citation type="submission" date="2015-05" db="EMBL/GenBank/DDBJ databases">
        <title>Genome sequence of Mycobacterium haemophilum.</title>
        <authorList>
            <person name="Greninger A.L."/>
            <person name="Cunningham G."/>
            <person name="Miller S."/>
        </authorList>
    </citation>
    <scope>NUCLEOTIDE SEQUENCE [LARGE SCALE GENOMIC DNA]</scope>
    <source>
        <strain evidence="4">UC1</strain>
    </source>
</reference>
<dbReference type="SUPFAM" id="SSF140459">
    <property type="entry name" value="PE/PPE dimer-like"/>
    <property type="match status" value="1"/>
</dbReference>
<name>A0A0I9U5F4_9MYCO</name>
<dbReference type="Pfam" id="PF00823">
    <property type="entry name" value="PPE"/>
    <property type="match status" value="1"/>
</dbReference>
<evidence type="ECO:0000259" key="2">
    <source>
        <dbReference type="Pfam" id="PF00823"/>
    </source>
</evidence>
<comment type="caution">
    <text evidence="3">The sequence shown here is derived from an EMBL/GenBank/DDBJ whole genome shotgun (WGS) entry which is preliminary data.</text>
</comment>
<protein>
    <recommendedName>
        <fullName evidence="2">PPE domain-containing protein</fullName>
    </recommendedName>
</protein>
<dbReference type="InterPro" id="IPR000030">
    <property type="entry name" value="PPE_dom"/>
</dbReference>
<dbReference type="PATRIC" id="fig|29311.18.peg.4029"/>
<dbReference type="Proteomes" id="UP000036334">
    <property type="component" value="Unassembled WGS sequence"/>
</dbReference>
<organism evidence="3 4">
    <name type="scientific">Mycobacterium haemophilum</name>
    <dbReference type="NCBI Taxonomy" id="29311"/>
    <lineage>
        <taxon>Bacteria</taxon>
        <taxon>Bacillati</taxon>
        <taxon>Actinomycetota</taxon>
        <taxon>Actinomycetes</taxon>
        <taxon>Mycobacteriales</taxon>
        <taxon>Mycobacteriaceae</taxon>
        <taxon>Mycobacterium</taxon>
    </lineage>
</organism>
<dbReference type="EMBL" id="LDPR01000009">
    <property type="protein sequence ID" value="KLO36328.1"/>
    <property type="molecule type" value="Genomic_DNA"/>
</dbReference>
<sequence length="165" mass="18881">MLWDVIHRFEALADLMPLRSESLKDWGQALQAQWSGDSATRMAETAKKFQLWLDVFSLEATHAALKVRDIVRAYQEAYRAMRSPVEVADNRNQRETLVAEQGSGLARHDEAIAALDREYEMFWAEDVEVMCRYEERVREALAAMPSWPEPPPADPVLARIHVRGG</sequence>
<dbReference type="Gene3D" id="1.20.1260.20">
    <property type="entry name" value="PPE superfamily"/>
    <property type="match status" value="1"/>
</dbReference>
<dbReference type="PANTHER" id="PTHR46766:SF1">
    <property type="entry name" value="GLUTAMINE-RICH PROTEIN 2"/>
    <property type="match status" value="1"/>
</dbReference>
<keyword evidence="4" id="KW-1185">Reference proteome</keyword>
<gene>
    <name evidence="3" type="ORF">ABH38_12220</name>
</gene>
<feature type="domain" description="PPE" evidence="2">
    <location>
        <begin position="10"/>
        <end position="145"/>
    </location>
</feature>
<dbReference type="AlphaFoldDB" id="A0A0I9U5F4"/>
<accession>A0A0I9U5F4</accession>
<dbReference type="GO" id="GO:0052572">
    <property type="term" value="P:response to host immune response"/>
    <property type="evidence" value="ECO:0007669"/>
    <property type="project" value="TreeGrafter"/>
</dbReference>
<evidence type="ECO:0000313" key="3">
    <source>
        <dbReference type="EMBL" id="KLO36328.1"/>
    </source>
</evidence>
<dbReference type="InterPro" id="IPR038332">
    <property type="entry name" value="PPE_sf"/>
</dbReference>
<evidence type="ECO:0000313" key="4">
    <source>
        <dbReference type="Proteomes" id="UP000036334"/>
    </source>
</evidence>
<dbReference type="PANTHER" id="PTHR46766">
    <property type="entry name" value="GLUTAMINE-RICH PROTEIN 2"/>
    <property type="match status" value="1"/>
</dbReference>